<dbReference type="GeneID" id="90956954"/>
<organism evidence="1 2">
    <name type="scientific">Pyrenophora tritici-repentis</name>
    <dbReference type="NCBI Taxonomy" id="45151"/>
    <lineage>
        <taxon>Eukaryota</taxon>
        <taxon>Fungi</taxon>
        <taxon>Dikarya</taxon>
        <taxon>Ascomycota</taxon>
        <taxon>Pezizomycotina</taxon>
        <taxon>Dothideomycetes</taxon>
        <taxon>Pleosporomycetidae</taxon>
        <taxon>Pleosporales</taxon>
        <taxon>Pleosporineae</taxon>
        <taxon>Pleosporaceae</taxon>
        <taxon>Pyrenophora</taxon>
    </lineage>
</organism>
<proteinExistence type="predicted"/>
<sequence>MRLGKATIAGSAPGRTLKWQQHEAMPHWWQFDPTTPTRGQDTPAISDDRGGQDGEGGIDWDWGTEGDCACTTSP</sequence>
<comment type="caution">
    <text evidence="1">The sequence shown here is derived from an EMBL/GenBank/DDBJ whole genome shotgun (WGS) entry which is preliminary data.</text>
</comment>
<evidence type="ECO:0000313" key="1">
    <source>
        <dbReference type="EMBL" id="KAF7569027.1"/>
    </source>
</evidence>
<dbReference type="RefSeq" id="XP_065961313.1">
    <property type="nucleotide sequence ID" value="XM_066108128.1"/>
</dbReference>
<protein>
    <submittedName>
        <fullName evidence="1">Uncharacterized protein</fullName>
    </submittedName>
</protein>
<evidence type="ECO:0000313" key="2">
    <source>
        <dbReference type="Proteomes" id="UP000245464"/>
    </source>
</evidence>
<dbReference type="Proteomes" id="UP000245464">
    <property type="component" value="Chromosome 6"/>
</dbReference>
<accession>A0A834RW39</accession>
<dbReference type="EMBL" id="NQIK02000006">
    <property type="protein sequence ID" value="KAF7569027.1"/>
    <property type="molecule type" value="Genomic_DNA"/>
</dbReference>
<reference evidence="1" key="1">
    <citation type="journal article" date="2018" name="BMC Genomics">
        <title>Comparative genomics of the wheat fungal pathogen Pyrenophora tritici-repentis reveals chromosomal variations and genome plasticity.</title>
        <authorList>
            <person name="Moolhuijzen P."/>
            <person name="See P.T."/>
            <person name="Hane J.K."/>
            <person name="Shi G."/>
            <person name="Liu Z."/>
            <person name="Oliver R.P."/>
            <person name="Moffat C.S."/>
        </authorList>
    </citation>
    <scope>NUCLEOTIDE SEQUENCE [LARGE SCALE GENOMIC DNA]</scope>
    <source>
        <strain evidence="1">M4</strain>
    </source>
</reference>
<dbReference type="AlphaFoldDB" id="A0A834RW39"/>
<gene>
    <name evidence="1" type="ORF">PtrM4_114420</name>
</gene>
<name>A0A834RW39_9PLEO</name>
<dbReference type="KEGG" id="ptrr:90956954"/>